<name>A0ABU1FHF8_9MICO</name>
<accession>A0ABU1FHF8</accession>
<feature type="region of interest" description="Disordered" evidence="1">
    <location>
        <begin position="113"/>
        <end position="141"/>
    </location>
</feature>
<dbReference type="InterPro" id="IPR047715">
    <property type="entry name" value="EboA_dom"/>
</dbReference>
<gene>
    <name evidence="2" type="ORF">RH861_03840</name>
</gene>
<sequence length="141" mass="15546">MTGTDGMEARYRDGDTEQRIAVLEDLNRHAYDGALADDEREAGLGLVRDALRANDPRLVSAAMGAFAGRHLGDHDWRHGVMKLVFMEVPLTTVDRLVDRRDAELSRMAADLAEEREAAGRPVPDDLRSLLPPVGAAREEGR</sequence>
<proteinExistence type="predicted"/>
<organism evidence="2 3">
    <name type="scientific">Agromyces indicus</name>
    <dbReference type="NCBI Taxonomy" id="758919"/>
    <lineage>
        <taxon>Bacteria</taxon>
        <taxon>Bacillati</taxon>
        <taxon>Actinomycetota</taxon>
        <taxon>Actinomycetes</taxon>
        <taxon>Micrococcales</taxon>
        <taxon>Microbacteriaceae</taxon>
        <taxon>Agromyces</taxon>
    </lineage>
</organism>
<protein>
    <submittedName>
        <fullName evidence="2">EboA domain-containing protein</fullName>
    </submittedName>
</protein>
<dbReference type="Proteomes" id="UP001260072">
    <property type="component" value="Unassembled WGS sequence"/>
</dbReference>
<evidence type="ECO:0000256" key="1">
    <source>
        <dbReference type="SAM" id="MobiDB-lite"/>
    </source>
</evidence>
<evidence type="ECO:0000313" key="3">
    <source>
        <dbReference type="Proteomes" id="UP001260072"/>
    </source>
</evidence>
<dbReference type="EMBL" id="JAVKGS010000001">
    <property type="protein sequence ID" value="MDR5691187.1"/>
    <property type="molecule type" value="Genomic_DNA"/>
</dbReference>
<dbReference type="NCBIfam" id="NF035938">
    <property type="entry name" value="EboA_domain"/>
    <property type="match status" value="1"/>
</dbReference>
<dbReference type="RefSeq" id="WP_310519828.1">
    <property type="nucleotide sequence ID" value="NZ_BAABBS010000004.1"/>
</dbReference>
<keyword evidence="3" id="KW-1185">Reference proteome</keyword>
<evidence type="ECO:0000313" key="2">
    <source>
        <dbReference type="EMBL" id="MDR5691187.1"/>
    </source>
</evidence>
<feature type="compositionally biased region" description="Basic and acidic residues" evidence="1">
    <location>
        <begin position="113"/>
        <end position="127"/>
    </location>
</feature>
<comment type="caution">
    <text evidence="2">The sequence shown here is derived from an EMBL/GenBank/DDBJ whole genome shotgun (WGS) entry which is preliminary data.</text>
</comment>
<reference evidence="3" key="1">
    <citation type="submission" date="2023-07" db="EMBL/GenBank/DDBJ databases">
        <title>Description of three actinobacteria isolated from air of manufacturing shop in a pharmaceutical factory.</title>
        <authorList>
            <person name="Zhang D.-F."/>
        </authorList>
    </citation>
    <scope>NUCLEOTIDE SEQUENCE [LARGE SCALE GENOMIC DNA]</scope>
    <source>
        <strain evidence="3">CCTCC AB 2011122</strain>
    </source>
</reference>